<proteinExistence type="predicted"/>
<evidence type="ECO:0000256" key="4">
    <source>
        <dbReference type="ARBA" id="ARBA00022692"/>
    </source>
</evidence>
<keyword evidence="6" id="KW-0472">Membrane</keyword>
<dbReference type="GO" id="GO:0006417">
    <property type="term" value="P:regulation of translation"/>
    <property type="evidence" value="ECO:0007669"/>
    <property type="project" value="TreeGrafter"/>
</dbReference>
<dbReference type="GO" id="GO:0005886">
    <property type="term" value="C:plasma membrane"/>
    <property type="evidence" value="ECO:0007669"/>
    <property type="project" value="UniProtKB-SubCell"/>
</dbReference>
<dbReference type="InterPro" id="IPR041916">
    <property type="entry name" value="Anti_sigma_zinc_sf"/>
</dbReference>
<dbReference type="PANTHER" id="PTHR37461">
    <property type="entry name" value="ANTI-SIGMA-K FACTOR RSKA"/>
    <property type="match status" value="1"/>
</dbReference>
<dbReference type="PANTHER" id="PTHR37461:SF1">
    <property type="entry name" value="ANTI-SIGMA-K FACTOR RSKA"/>
    <property type="match status" value="1"/>
</dbReference>
<comment type="caution">
    <text evidence="12">The sequence shown here is derived from an EMBL/GenBank/DDBJ whole genome shotgun (WGS) entry which is preliminary data.</text>
</comment>
<evidence type="ECO:0000313" key="12">
    <source>
        <dbReference type="EMBL" id="NEZ57194.1"/>
    </source>
</evidence>
<dbReference type="RefSeq" id="WP_163699267.1">
    <property type="nucleotide sequence ID" value="NZ_QXHD01000004.1"/>
</dbReference>
<evidence type="ECO:0000256" key="6">
    <source>
        <dbReference type="ARBA" id="ARBA00023136"/>
    </source>
</evidence>
<dbReference type="Pfam" id="PF10099">
    <property type="entry name" value="RskA_C"/>
    <property type="match status" value="1"/>
</dbReference>
<evidence type="ECO:0000256" key="5">
    <source>
        <dbReference type="ARBA" id="ARBA00022989"/>
    </source>
</evidence>
<dbReference type="AlphaFoldDB" id="A0A6M0RLS1"/>
<dbReference type="InterPro" id="IPR018764">
    <property type="entry name" value="RskA_C"/>
</dbReference>
<feature type="coiled-coil region" evidence="9">
    <location>
        <begin position="137"/>
        <end position="178"/>
    </location>
</feature>
<feature type="domain" description="Anti-sigma K factor RskA C-terminal" evidence="11">
    <location>
        <begin position="115"/>
        <end position="263"/>
    </location>
</feature>
<dbReference type="Proteomes" id="UP000481033">
    <property type="component" value="Unassembled WGS sequence"/>
</dbReference>
<evidence type="ECO:0000256" key="1">
    <source>
        <dbReference type="ARBA" id="ARBA00004167"/>
    </source>
</evidence>
<name>A0A6M0RLS1_9CYAN</name>
<keyword evidence="5" id="KW-1133">Transmembrane helix</keyword>
<feature type="region of interest" description="Disordered" evidence="10">
    <location>
        <begin position="81"/>
        <end position="105"/>
    </location>
</feature>
<dbReference type="GO" id="GO:0016989">
    <property type="term" value="F:sigma factor antagonist activity"/>
    <property type="evidence" value="ECO:0007669"/>
    <property type="project" value="TreeGrafter"/>
</dbReference>
<dbReference type="Gene3D" id="1.10.10.1320">
    <property type="entry name" value="Anti-sigma factor, zinc-finger domain"/>
    <property type="match status" value="1"/>
</dbReference>
<keyword evidence="3" id="KW-1003">Cell membrane</keyword>
<protein>
    <recommendedName>
        <fullName evidence="8">Regulator of SigK</fullName>
    </recommendedName>
    <alternativeName>
        <fullName evidence="7">Sigma-K anti-sigma factor RskA</fullName>
    </alternativeName>
</protein>
<keyword evidence="4" id="KW-0812">Transmembrane</keyword>
<evidence type="ECO:0000256" key="10">
    <source>
        <dbReference type="SAM" id="MobiDB-lite"/>
    </source>
</evidence>
<accession>A0A6M0RLS1</accession>
<evidence type="ECO:0000256" key="2">
    <source>
        <dbReference type="ARBA" id="ARBA00004236"/>
    </source>
</evidence>
<keyword evidence="13" id="KW-1185">Reference proteome</keyword>
<evidence type="ECO:0000256" key="8">
    <source>
        <dbReference type="ARBA" id="ARBA00030803"/>
    </source>
</evidence>
<reference evidence="12 13" key="1">
    <citation type="journal article" date="2020" name="Microb. Ecol.">
        <title>Ecogenomics of the Marine Benthic Filamentous Cyanobacterium Adonisia.</title>
        <authorList>
            <person name="Walter J.M."/>
            <person name="Coutinho F.H."/>
            <person name="Leomil L."/>
            <person name="Hargreaves P.I."/>
            <person name="Campeao M.E."/>
            <person name="Vieira V.V."/>
            <person name="Silva B.S."/>
            <person name="Fistarol G.O."/>
            <person name="Salomon P.S."/>
            <person name="Sawabe T."/>
            <person name="Mino S."/>
            <person name="Hosokawa M."/>
            <person name="Miyashita H."/>
            <person name="Maruyama F."/>
            <person name="van Verk M.C."/>
            <person name="Dutilh B.E."/>
            <person name="Thompson C.C."/>
            <person name="Thompson F.L."/>
        </authorList>
    </citation>
    <scope>NUCLEOTIDE SEQUENCE [LARGE SCALE GENOMIC DNA]</scope>
    <source>
        <strain evidence="12 13">CCMR0081</strain>
    </source>
</reference>
<evidence type="ECO:0000259" key="11">
    <source>
        <dbReference type="Pfam" id="PF10099"/>
    </source>
</evidence>
<organism evidence="12 13">
    <name type="scientific">Adonisia turfae CCMR0081</name>
    <dbReference type="NCBI Taxonomy" id="2292702"/>
    <lineage>
        <taxon>Bacteria</taxon>
        <taxon>Bacillati</taxon>
        <taxon>Cyanobacteriota</taxon>
        <taxon>Adonisia</taxon>
        <taxon>Adonisia turfae</taxon>
    </lineage>
</organism>
<evidence type="ECO:0000256" key="9">
    <source>
        <dbReference type="SAM" id="Coils"/>
    </source>
</evidence>
<evidence type="ECO:0000313" key="13">
    <source>
        <dbReference type="Proteomes" id="UP000481033"/>
    </source>
</evidence>
<evidence type="ECO:0000256" key="3">
    <source>
        <dbReference type="ARBA" id="ARBA00022475"/>
    </source>
</evidence>
<sequence>MSFDSPPTTDPHPDWHDLLAGYALGDLSPEEQATLQQLLAQRPELQAEVLAYQETLALVPYALDPQSLPGGLEETIVASAQQLKQSPMEPRKPATRKPAPGSRQPRAWQRRWYAVAMAAALMIAIIGTDNYRLRQQQTSLQAQLDNARMEQQAAKAEQRTLQAKLDESQAQLNEANVEPVIDILRQPNALVYSLQGTGNAVKSSGSLLTLPDHSEVQLVSHNLPVLPAGQIYRLWSVATETSDPMFCGEFNNTEVGNVQWTVPDTLCNATPFRVIITVDAIVDPHVPKGPPVLTGEI</sequence>
<dbReference type="InterPro" id="IPR051474">
    <property type="entry name" value="Anti-sigma-K/W_factor"/>
</dbReference>
<dbReference type="EMBL" id="QXHD01000004">
    <property type="protein sequence ID" value="NEZ57194.1"/>
    <property type="molecule type" value="Genomic_DNA"/>
</dbReference>
<keyword evidence="9" id="KW-0175">Coiled coil</keyword>
<comment type="subcellular location">
    <subcellularLocation>
        <location evidence="2">Cell membrane</location>
    </subcellularLocation>
    <subcellularLocation>
        <location evidence="1">Membrane</location>
        <topology evidence="1">Single-pass membrane protein</topology>
    </subcellularLocation>
</comment>
<gene>
    <name evidence="12" type="ORF">DXZ20_16220</name>
</gene>
<evidence type="ECO:0000256" key="7">
    <source>
        <dbReference type="ARBA" id="ARBA00029829"/>
    </source>
</evidence>